<keyword evidence="8" id="KW-1133">Transmembrane helix</keyword>
<protein>
    <submittedName>
        <fullName evidence="10">Transcription initiation factor tfiid subunit 4b</fullName>
    </submittedName>
</protein>
<feature type="domain" description="Transcription initiation factor TFIID component TAF4 C-terminal" evidence="9">
    <location>
        <begin position="526"/>
        <end position="563"/>
    </location>
</feature>
<evidence type="ECO:0000256" key="4">
    <source>
        <dbReference type="ARBA" id="ARBA00023163"/>
    </source>
</evidence>
<feature type="transmembrane region" description="Helical" evidence="8">
    <location>
        <begin position="455"/>
        <end position="481"/>
    </location>
</feature>
<feature type="compositionally biased region" description="Polar residues" evidence="7">
    <location>
        <begin position="554"/>
        <end position="563"/>
    </location>
</feature>
<evidence type="ECO:0000256" key="1">
    <source>
        <dbReference type="ARBA" id="ARBA00004123"/>
    </source>
</evidence>
<evidence type="ECO:0000256" key="6">
    <source>
        <dbReference type="SAM" id="Coils"/>
    </source>
</evidence>
<evidence type="ECO:0000256" key="7">
    <source>
        <dbReference type="SAM" id="MobiDB-lite"/>
    </source>
</evidence>
<keyword evidence="8" id="KW-0812">Transmembrane</keyword>
<keyword evidence="3" id="KW-0805">Transcription regulation</keyword>
<feature type="compositionally biased region" description="Pro residues" evidence="7">
    <location>
        <begin position="60"/>
        <end position="85"/>
    </location>
</feature>
<dbReference type="GO" id="GO:0006298">
    <property type="term" value="P:mismatch repair"/>
    <property type="evidence" value="ECO:0007669"/>
    <property type="project" value="InterPro"/>
</dbReference>
<dbReference type="PANTHER" id="PTHR15138:SF14">
    <property type="entry name" value="TRANSCRIPTION INITIATION FACTOR TFIID SUBUNIT 4"/>
    <property type="match status" value="1"/>
</dbReference>
<feature type="region of interest" description="Disordered" evidence="7">
    <location>
        <begin position="220"/>
        <end position="277"/>
    </location>
</feature>
<evidence type="ECO:0000313" key="10">
    <source>
        <dbReference type="EMBL" id="KAK7833562.1"/>
    </source>
</evidence>
<comment type="similarity">
    <text evidence="2">Belongs to the TAF4 family.</text>
</comment>
<dbReference type="PANTHER" id="PTHR15138">
    <property type="entry name" value="TRANSCRIPTION INITIATION FACTOR TFIID SUBUNIT 4"/>
    <property type="match status" value="1"/>
</dbReference>
<dbReference type="InterPro" id="IPR036678">
    <property type="entry name" value="MutS_con_dom_sf"/>
</dbReference>
<dbReference type="InterPro" id="IPR007900">
    <property type="entry name" value="TAF4_C"/>
</dbReference>
<dbReference type="AlphaFoldDB" id="A0AAW0K3X3"/>
<evidence type="ECO:0000256" key="3">
    <source>
        <dbReference type="ARBA" id="ARBA00023015"/>
    </source>
</evidence>
<proteinExistence type="inferred from homology"/>
<dbReference type="GO" id="GO:0005669">
    <property type="term" value="C:transcription factor TFIID complex"/>
    <property type="evidence" value="ECO:0007669"/>
    <property type="project" value="InterPro"/>
</dbReference>
<evidence type="ECO:0000313" key="11">
    <source>
        <dbReference type="Proteomes" id="UP000237347"/>
    </source>
</evidence>
<gene>
    <name evidence="10" type="primary">TAF4B_0</name>
    <name evidence="10" type="ORF">CFP56_025519</name>
</gene>
<comment type="caution">
    <text evidence="10">The sequence shown here is derived from an EMBL/GenBank/DDBJ whole genome shotgun (WGS) entry which is preliminary data.</text>
</comment>
<accession>A0AAW0K3X3</accession>
<dbReference type="EMBL" id="PKMF04000404">
    <property type="protein sequence ID" value="KAK7833562.1"/>
    <property type="molecule type" value="Genomic_DNA"/>
</dbReference>
<dbReference type="GO" id="GO:0006367">
    <property type="term" value="P:transcription initiation at RNA polymerase II promoter"/>
    <property type="evidence" value="ECO:0007669"/>
    <property type="project" value="TreeGrafter"/>
</dbReference>
<dbReference type="Gene3D" id="3.30.420.110">
    <property type="entry name" value="MutS, connector domain"/>
    <property type="match status" value="1"/>
</dbReference>
<feature type="transmembrane region" description="Helical" evidence="8">
    <location>
        <begin position="426"/>
        <end position="443"/>
    </location>
</feature>
<keyword evidence="6" id="KW-0175">Coiled coil</keyword>
<dbReference type="GO" id="GO:0016251">
    <property type="term" value="F:RNA polymerase II general transcription initiation factor activity"/>
    <property type="evidence" value="ECO:0007669"/>
    <property type="project" value="TreeGrafter"/>
</dbReference>
<comment type="subcellular location">
    <subcellularLocation>
        <location evidence="1">Nucleus</location>
    </subcellularLocation>
</comment>
<feature type="coiled-coil region" evidence="6">
    <location>
        <begin position="296"/>
        <end position="332"/>
    </location>
</feature>
<evidence type="ECO:0000259" key="9">
    <source>
        <dbReference type="Pfam" id="PF05236"/>
    </source>
</evidence>
<keyword evidence="5" id="KW-0539">Nucleus</keyword>
<dbReference type="Proteomes" id="UP000237347">
    <property type="component" value="Unassembled WGS sequence"/>
</dbReference>
<keyword evidence="11" id="KW-1185">Reference proteome</keyword>
<reference evidence="10 11" key="1">
    <citation type="journal article" date="2018" name="Sci. Data">
        <title>The draft genome sequence of cork oak.</title>
        <authorList>
            <person name="Ramos A.M."/>
            <person name="Usie A."/>
            <person name="Barbosa P."/>
            <person name="Barros P.M."/>
            <person name="Capote T."/>
            <person name="Chaves I."/>
            <person name="Simoes F."/>
            <person name="Abreu I."/>
            <person name="Carrasquinho I."/>
            <person name="Faro C."/>
            <person name="Guimaraes J.B."/>
            <person name="Mendonca D."/>
            <person name="Nobrega F."/>
            <person name="Rodrigues L."/>
            <person name="Saibo N.J.M."/>
            <person name="Varela M.C."/>
            <person name="Egas C."/>
            <person name="Matos J."/>
            <person name="Miguel C.M."/>
            <person name="Oliveira M.M."/>
            <person name="Ricardo C.P."/>
            <person name="Goncalves S."/>
        </authorList>
    </citation>
    <scope>NUCLEOTIDE SEQUENCE [LARGE SCALE GENOMIC DNA]</scope>
    <source>
        <strain evidence="11">cv. HL8</strain>
    </source>
</reference>
<keyword evidence="8" id="KW-0472">Membrane</keyword>
<keyword evidence="4" id="KW-0804">Transcription</keyword>
<dbReference type="Pfam" id="PF05236">
    <property type="entry name" value="TAF4"/>
    <property type="match status" value="1"/>
</dbReference>
<feature type="region of interest" description="Disordered" evidence="7">
    <location>
        <begin position="484"/>
        <end position="522"/>
    </location>
</feature>
<dbReference type="GO" id="GO:0030983">
    <property type="term" value="F:mismatched DNA binding"/>
    <property type="evidence" value="ECO:0007669"/>
    <property type="project" value="InterPro"/>
</dbReference>
<feature type="region of interest" description="Disordered" evidence="7">
    <location>
        <begin position="31"/>
        <end position="89"/>
    </location>
</feature>
<dbReference type="InterPro" id="IPR045144">
    <property type="entry name" value="TAF4"/>
</dbReference>
<sequence>MGQIQMRQKILDDQAQAQIVPAIAMVTVVHPIRPDPPPPPHASSALEFPPPLHASSALEFPPPPHTSLAPEFPPPPHASPSPEIPPRTAHAVPDLEIPLPTAHASSHPEIPSHTSRTFFDPAHLSFTPPSFDLGYDFSQTPPVMHTQSPSYSVGHIDHVPPHSHSMSFMPTPGLRIDPMTMGVIHISSATPSPPVVVGSPVVGSQAKQSDVHVENEQVVVGLQSPPQGRPKRTTKAPPCGTGGHKAGHKAGPTQREEPHQGDAEPPPPHTRHYTRQHKLISDVNVIVIDGLKRKLSEKAKCELEDMERNNRYVEKEKKRMERELQKEKLQNQFEEPHQGDAVPPLPHTRHYTRQHKRTSNDTPDIFGCLKKGILESISTTYDQIQGQFYELCELDAEIGHKELDWKMTLSGVGKCRQENCGLDNGSIVYGFAFVDCAALRIWVGSINDDVSSAALGALLMQLMMANLLLAFAISTASFAGINARTPPKKPSIGQKKPLEAHGSSPPLPSKKQKVSGAFKDQSIEQLNDVTAVSGVNLREEEEQLLSGPNEDSRASQASRRVVQ</sequence>
<feature type="region of interest" description="Disordered" evidence="7">
    <location>
        <begin position="540"/>
        <end position="563"/>
    </location>
</feature>
<name>A0AAW0K3X3_QUESU</name>
<evidence type="ECO:0000256" key="8">
    <source>
        <dbReference type="SAM" id="Phobius"/>
    </source>
</evidence>
<organism evidence="10 11">
    <name type="scientific">Quercus suber</name>
    <name type="common">Cork oak</name>
    <dbReference type="NCBI Taxonomy" id="58331"/>
    <lineage>
        <taxon>Eukaryota</taxon>
        <taxon>Viridiplantae</taxon>
        <taxon>Streptophyta</taxon>
        <taxon>Embryophyta</taxon>
        <taxon>Tracheophyta</taxon>
        <taxon>Spermatophyta</taxon>
        <taxon>Magnoliopsida</taxon>
        <taxon>eudicotyledons</taxon>
        <taxon>Gunneridae</taxon>
        <taxon>Pentapetalae</taxon>
        <taxon>rosids</taxon>
        <taxon>fabids</taxon>
        <taxon>Fagales</taxon>
        <taxon>Fagaceae</taxon>
        <taxon>Quercus</taxon>
    </lineage>
</organism>
<dbReference type="GO" id="GO:0005524">
    <property type="term" value="F:ATP binding"/>
    <property type="evidence" value="ECO:0007669"/>
    <property type="project" value="InterPro"/>
</dbReference>
<evidence type="ECO:0000256" key="2">
    <source>
        <dbReference type="ARBA" id="ARBA00006178"/>
    </source>
</evidence>
<evidence type="ECO:0000256" key="5">
    <source>
        <dbReference type="ARBA" id="ARBA00023242"/>
    </source>
</evidence>